<name>A0A8S4EP91_PLUXY</name>
<keyword evidence="1" id="KW-0479">Metal-binding</keyword>
<sequence>MVKDKTLVKVNEDLARERKKCNFKVEELTNFLDGGVQYTTSRRKLEIQDYMNRIDCCLNAICAIATEGKLNTDQKIRIHNLCRKVGSETSHIAVLYQALGQNTRQAYTALDAVEDKNNLSQKLEDLKCIISEAPKTHPGTSTFADILKKGPLPHIQPNHSSSIAIYPSDRNKSSEDTKSLVQTIISPNDMKLHVTGLRKTRNGGVIISTDTKEDIEKLKQSKQLETSGLTIDEPHKRKPRVAIIGVPVKMQDSDVFNYLYHQNLADKLQDTTQESFMNSIKLSHKSGKRDAKTCNFIIEVPALIRNALISQGRVFLNWSSCPVKDFTIVTRCYKCQQYGHAAKSCGETDATCGHCGERGHVQSECTKKAEPPKCATCLHFNKPCNHKTGDAECPAKV</sequence>
<keyword evidence="1" id="KW-0862">Zinc</keyword>
<keyword evidence="1" id="KW-0863">Zinc-finger</keyword>
<dbReference type="EMBL" id="CAJHNJ030000020">
    <property type="protein sequence ID" value="CAG9117938.1"/>
    <property type="molecule type" value="Genomic_DNA"/>
</dbReference>
<dbReference type="PROSITE" id="PS50158">
    <property type="entry name" value="ZF_CCHC"/>
    <property type="match status" value="2"/>
</dbReference>
<dbReference type="InterPro" id="IPR036875">
    <property type="entry name" value="Znf_CCHC_sf"/>
</dbReference>
<gene>
    <name evidence="3" type="ORF">PLXY2_LOCUS6442</name>
</gene>
<dbReference type="SMART" id="SM00343">
    <property type="entry name" value="ZnF_C2HC"/>
    <property type="match status" value="2"/>
</dbReference>
<evidence type="ECO:0000259" key="2">
    <source>
        <dbReference type="PROSITE" id="PS50158"/>
    </source>
</evidence>
<evidence type="ECO:0000313" key="3">
    <source>
        <dbReference type="EMBL" id="CAG9117938.1"/>
    </source>
</evidence>
<dbReference type="InterPro" id="IPR001878">
    <property type="entry name" value="Znf_CCHC"/>
</dbReference>
<organism evidence="3 4">
    <name type="scientific">Plutella xylostella</name>
    <name type="common">Diamondback moth</name>
    <name type="synonym">Plutella maculipennis</name>
    <dbReference type="NCBI Taxonomy" id="51655"/>
    <lineage>
        <taxon>Eukaryota</taxon>
        <taxon>Metazoa</taxon>
        <taxon>Ecdysozoa</taxon>
        <taxon>Arthropoda</taxon>
        <taxon>Hexapoda</taxon>
        <taxon>Insecta</taxon>
        <taxon>Pterygota</taxon>
        <taxon>Neoptera</taxon>
        <taxon>Endopterygota</taxon>
        <taxon>Lepidoptera</taxon>
        <taxon>Glossata</taxon>
        <taxon>Ditrysia</taxon>
        <taxon>Yponomeutoidea</taxon>
        <taxon>Plutellidae</taxon>
        <taxon>Plutella</taxon>
    </lineage>
</organism>
<protein>
    <submittedName>
        <fullName evidence="3">(diamondback moth) hypothetical protein</fullName>
    </submittedName>
</protein>
<dbReference type="Gene3D" id="4.10.60.10">
    <property type="entry name" value="Zinc finger, CCHC-type"/>
    <property type="match status" value="1"/>
</dbReference>
<accession>A0A8S4EP91</accession>
<dbReference type="Proteomes" id="UP000653454">
    <property type="component" value="Unassembled WGS sequence"/>
</dbReference>
<dbReference type="AlphaFoldDB" id="A0A8S4EP91"/>
<feature type="domain" description="CCHC-type" evidence="2">
    <location>
        <begin position="331"/>
        <end position="345"/>
    </location>
</feature>
<dbReference type="SUPFAM" id="SSF57756">
    <property type="entry name" value="Retrovirus zinc finger-like domains"/>
    <property type="match status" value="1"/>
</dbReference>
<dbReference type="GO" id="GO:0008270">
    <property type="term" value="F:zinc ion binding"/>
    <property type="evidence" value="ECO:0007669"/>
    <property type="project" value="UniProtKB-KW"/>
</dbReference>
<proteinExistence type="predicted"/>
<evidence type="ECO:0000256" key="1">
    <source>
        <dbReference type="PROSITE-ProRule" id="PRU00047"/>
    </source>
</evidence>
<reference evidence="3" key="1">
    <citation type="submission" date="2020-11" db="EMBL/GenBank/DDBJ databases">
        <authorList>
            <person name="Whiteford S."/>
        </authorList>
    </citation>
    <scope>NUCLEOTIDE SEQUENCE</scope>
</reference>
<comment type="caution">
    <text evidence="3">The sequence shown here is derived from an EMBL/GenBank/DDBJ whole genome shotgun (WGS) entry which is preliminary data.</text>
</comment>
<dbReference type="GO" id="GO:0003676">
    <property type="term" value="F:nucleic acid binding"/>
    <property type="evidence" value="ECO:0007669"/>
    <property type="project" value="InterPro"/>
</dbReference>
<feature type="domain" description="CCHC-type" evidence="2">
    <location>
        <begin position="352"/>
        <end position="367"/>
    </location>
</feature>
<keyword evidence="4" id="KW-1185">Reference proteome</keyword>
<evidence type="ECO:0000313" key="4">
    <source>
        <dbReference type="Proteomes" id="UP000653454"/>
    </source>
</evidence>